<dbReference type="EMBL" id="VYZN01000042">
    <property type="protein sequence ID" value="KAE9530830.1"/>
    <property type="molecule type" value="Genomic_DNA"/>
</dbReference>
<accession>A0A6G0TD03</accession>
<protein>
    <submittedName>
        <fullName evidence="1">Uncharacterized protein</fullName>
    </submittedName>
</protein>
<name>A0A6G0TD03_APHGL</name>
<comment type="caution">
    <text evidence="1">The sequence shown here is derived from an EMBL/GenBank/DDBJ whole genome shotgun (WGS) entry which is preliminary data.</text>
</comment>
<sequence length="174" mass="20150">MKIKTKGRRRKVISQYLYACVRGVSEKGGSRRFFHETSVHQQDSYSVIKGCDKRKRWGTTIVVIIMLVRATRSVKSASYFFLFSRRRRINIESDFYILHCKLNVRITDERGLRSKLYPIHTRDAVTHIYYINIYILHTENECTYRSGKQNHPLDGGLTLSGGESIVVEQGQSAS</sequence>
<organism evidence="1 2">
    <name type="scientific">Aphis glycines</name>
    <name type="common">Soybean aphid</name>
    <dbReference type="NCBI Taxonomy" id="307491"/>
    <lineage>
        <taxon>Eukaryota</taxon>
        <taxon>Metazoa</taxon>
        <taxon>Ecdysozoa</taxon>
        <taxon>Arthropoda</taxon>
        <taxon>Hexapoda</taxon>
        <taxon>Insecta</taxon>
        <taxon>Pterygota</taxon>
        <taxon>Neoptera</taxon>
        <taxon>Paraneoptera</taxon>
        <taxon>Hemiptera</taxon>
        <taxon>Sternorrhyncha</taxon>
        <taxon>Aphidomorpha</taxon>
        <taxon>Aphidoidea</taxon>
        <taxon>Aphididae</taxon>
        <taxon>Aphidini</taxon>
        <taxon>Aphis</taxon>
        <taxon>Aphis</taxon>
    </lineage>
</organism>
<gene>
    <name evidence="1" type="ORF">AGLY_011292</name>
</gene>
<evidence type="ECO:0000313" key="1">
    <source>
        <dbReference type="EMBL" id="KAE9530830.1"/>
    </source>
</evidence>
<keyword evidence="2" id="KW-1185">Reference proteome</keyword>
<reference evidence="1 2" key="1">
    <citation type="submission" date="2019-08" db="EMBL/GenBank/DDBJ databases">
        <title>The genome of the soybean aphid Biotype 1, its phylome, world population structure and adaptation to the North American continent.</title>
        <authorList>
            <person name="Giordano R."/>
            <person name="Donthu R.K."/>
            <person name="Hernandez A.G."/>
            <person name="Wright C.L."/>
            <person name="Zimin A.V."/>
        </authorList>
    </citation>
    <scope>NUCLEOTIDE SEQUENCE [LARGE SCALE GENOMIC DNA]</scope>
    <source>
        <tissue evidence="1">Whole aphids</tissue>
    </source>
</reference>
<dbReference type="AlphaFoldDB" id="A0A6G0TD03"/>
<evidence type="ECO:0000313" key="2">
    <source>
        <dbReference type="Proteomes" id="UP000475862"/>
    </source>
</evidence>
<proteinExistence type="predicted"/>
<dbReference type="Proteomes" id="UP000475862">
    <property type="component" value="Unassembled WGS sequence"/>
</dbReference>